<evidence type="ECO:0000313" key="7">
    <source>
        <dbReference type="Proteomes" id="UP001221757"/>
    </source>
</evidence>
<comment type="similarity">
    <text evidence="1">Belongs to the methyltransferase superfamily.</text>
</comment>
<dbReference type="PANTHER" id="PTHR44942:SF4">
    <property type="entry name" value="METHYLTRANSFERASE TYPE 11 DOMAIN-CONTAINING PROTEIN"/>
    <property type="match status" value="1"/>
</dbReference>
<comment type="caution">
    <text evidence="6">The sequence shown here is derived from an EMBL/GenBank/DDBJ whole genome shotgun (WGS) entry which is preliminary data.</text>
</comment>
<keyword evidence="7" id="KW-1185">Reference proteome</keyword>
<keyword evidence="3" id="KW-0808">Transferase</keyword>
<dbReference type="GO" id="GO:0032259">
    <property type="term" value="P:methylation"/>
    <property type="evidence" value="ECO:0007669"/>
    <property type="project" value="UniProtKB-KW"/>
</dbReference>
<accession>A0AAD7DNU9</accession>
<feature type="region of interest" description="Disordered" evidence="4">
    <location>
        <begin position="388"/>
        <end position="410"/>
    </location>
</feature>
<dbReference type="GO" id="GO:0008757">
    <property type="term" value="F:S-adenosylmethionine-dependent methyltransferase activity"/>
    <property type="evidence" value="ECO:0007669"/>
    <property type="project" value="InterPro"/>
</dbReference>
<name>A0AAD7DNU9_MYCRO</name>
<dbReference type="PANTHER" id="PTHR44942">
    <property type="entry name" value="METHYLTRANSF_11 DOMAIN-CONTAINING PROTEIN"/>
    <property type="match status" value="1"/>
</dbReference>
<dbReference type="InterPro" id="IPR051052">
    <property type="entry name" value="Diverse_substrate_MTase"/>
</dbReference>
<evidence type="ECO:0000256" key="3">
    <source>
        <dbReference type="ARBA" id="ARBA00022679"/>
    </source>
</evidence>
<dbReference type="SUPFAM" id="SSF53335">
    <property type="entry name" value="S-adenosyl-L-methionine-dependent methyltransferases"/>
    <property type="match status" value="1"/>
</dbReference>
<evidence type="ECO:0000256" key="1">
    <source>
        <dbReference type="ARBA" id="ARBA00008361"/>
    </source>
</evidence>
<evidence type="ECO:0000256" key="4">
    <source>
        <dbReference type="SAM" id="MobiDB-lite"/>
    </source>
</evidence>
<keyword evidence="2 6" id="KW-0489">Methyltransferase</keyword>
<evidence type="ECO:0000259" key="5">
    <source>
        <dbReference type="Pfam" id="PF08241"/>
    </source>
</evidence>
<dbReference type="InterPro" id="IPR013216">
    <property type="entry name" value="Methyltransf_11"/>
</dbReference>
<dbReference type="EMBL" id="JARKIE010000039">
    <property type="protein sequence ID" value="KAJ7695021.1"/>
    <property type="molecule type" value="Genomic_DNA"/>
</dbReference>
<gene>
    <name evidence="6" type="ORF">B0H17DRAFT_1131546</name>
</gene>
<dbReference type="Pfam" id="PF08241">
    <property type="entry name" value="Methyltransf_11"/>
    <property type="match status" value="1"/>
</dbReference>
<dbReference type="CDD" id="cd02440">
    <property type="entry name" value="AdoMet_MTases"/>
    <property type="match status" value="1"/>
</dbReference>
<sequence length="561" mass="62721">MATFAKAGFNAARYAVSRPKYPRSLFETILNYHEKSLSLPGTNAGWSHALDLGCGTGQATAELLASASVQDGEELARGFERVTGIDPSPQMIENANAFAATLGHGGSTLKFVQGPAENLSFIRDESVDMVIAAQAAHWFDWERLWPELSRVLRHGGSAAFWVYSEFRLPEHPELTPLITEYAQGRDPATSLGPHWEPGRRILANHLLDIPPPPTGLDDFTRVFFTGDYYPDLPEPHMPPVMRQTMTWGGAGLHGYLRTFSALHRFHDAFPEDRDRADGDIATRFLRTLMERANVPLGAEGEQQTVEVEWPLALIVARKELDPRDPWKIRRDALHAQIEQLNTRYEAAYAGTEPPTELPEMQAKMEQWIGVQEEVLNLVQSDIKSLLPEVSDTESDSDANANAEVEADIDADPDRDRYIESLEETQLTVTWHIAFRRAFDTALEYAQLVEDNVGRAPENIAPGKQFWVAMMRQHMEDVMPEIEGEVEESDYLDARGLSAEQLASLTEEEIAGFDEAQALESIVHVVTEFGENVGDEPILDMIRELYVSASSEVTRQAHTLTL</sequence>
<protein>
    <submittedName>
        <fullName evidence="6">S-adenosyl-L-methionine-dependent methyltransferase</fullName>
    </submittedName>
</protein>
<evidence type="ECO:0000256" key="2">
    <source>
        <dbReference type="ARBA" id="ARBA00022603"/>
    </source>
</evidence>
<reference evidence="6" key="1">
    <citation type="submission" date="2023-03" db="EMBL/GenBank/DDBJ databases">
        <title>Massive genome expansion in bonnet fungi (Mycena s.s.) driven by repeated elements and novel gene families across ecological guilds.</title>
        <authorList>
            <consortium name="Lawrence Berkeley National Laboratory"/>
            <person name="Harder C.B."/>
            <person name="Miyauchi S."/>
            <person name="Viragh M."/>
            <person name="Kuo A."/>
            <person name="Thoen E."/>
            <person name="Andreopoulos B."/>
            <person name="Lu D."/>
            <person name="Skrede I."/>
            <person name="Drula E."/>
            <person name="Henrissat B."/>
            <person name="Morin E."/>
            <person name="Kohler A."/>
            <person name="Barry K."/>
            <person name="LaButti K."/>
            <person name="Morin E."/>
            <person name="Salamov A."/>
            <person name="Lipzen A."/>
            <person name="Mereny Z."/>
            <person name="Hegedus B."/>
            <person name="Baldrian P."/>
            <person name="Stursova M."/>
            <person name="Weitz H."/>
            <person name="Taylor A."/>
            <person name="Grigoriev I.V."/>
            <person name="Nagy L.G."/>
            <person name="Martin F."/>
            <person name="Kauserud H."/>
        </authorList>
    </citation>
    <scope>NUCLEOTIDE SEQUENCE</scope>
    <source>
        <strain evidence="6">CBHHK067</strain>
    </source>
</reference>
<dbReference type="Gene3D" id="3.40.50.150">
    <property type="entry name" value="Vaccinia Virus protein VP39"/>
    <property type="match status" value="1"/>
</dbReference>
<feature type="domain" description="Methyltransferase type 11" evidence="5">
    <location>
        <begin position="50"/>
        <end position="160"/>
    </location>
</feature>
<dbReference type="InterPro" id="IPR029063">
    <property type="entry name" value="SAM-dependent_MTases_sf"/>
</dbReference>
<dbReference type="Proteomes" id="UP001221757">
    <property type="component" value="Unassembled WGS sequence"/>
</dbReference>
<proteinExistence type="inferred from homology"/>
<organism evidence="6 7">
    <name type="scientific">Mycena rosella</name>
    <name type="common">Pink bonnet</name>
    <name type="synonym">Agaricus rosellus</name>
    <dbReference type="NCBI Taxonomy" id="1033263"/>
    <lineage>
        <taxon>Eukaryota</taxon>
        <taxon>Fungi</taxon>
        <taxon>Dikarya</taxon>
        <taxon>Basidiomycota</taxon>
        <taxon>Agaricomycotina</taxon>
        <taxon>Agaricomycetes</taxon>
        <taxon>Agaricomycetidae</taxon>
        <taxon>Agaricales</taxon>
        <taxon>Marasmiineae</taxon>
        <taxon>Mycenaceae</taxon>
        <taxon>Mycena</taxon>
    </lineage>
</organism>
<evidence type="ECO:0000313" key="6">
    <source>
        <dbReference type="EMBL" id="KAJ7695021.1"/>
    </source>
</evidence>
<dbReference type="AlphaFoldDB" id="A0AAD7DNU9"/>